<feature type="non-terminal residue" evidence="1">
    <location>
        <position position="493"/>
    </location>
</feature>
<evidence type="ECO:0000313" key="1">
    <source>
        <dbReference type="EMBL" id="RZO19179.1"/>
    </source>
</evidence>
<organism evidence="1 2">
    <name type="scientific">SAR92 clade bacterium</name>
    <dbReference type="NCBI Taxonomy" id="2315479"/>
    <lineage>
        <taxon>Bacteria</taxon>
        <taxon>Pseudomonadati</taxon>
        <taxon>Pseudomonadota</taxon>
        <taxon>Gammaproteobacteria</taxon>
        <taxon>Cellvibrionales</taxon>
        <taxon>Porticoccaceae</taxon>
        <taxon>SAR92 clade</taxon>
    </lineage>
</organism>
<dbReference type="PANTHER" id="PTHR41339:SF1">
    <property type="entry name" value="SECRETED PROTEIN"/>
    <property type="match status" value="1"/>
</dbReference>
<dbReference type="AlphaFoldDB" id="A0A520MDA0"/>
<sequence>MKHHTIYSGCLLAASIALSGCDGDVESTGDITVNVEGDVIDNSVTNNNEENPDPGPTGLCAEVTEAPFVSFNSDCSQGTISGTVDSDYTLIEDVEYILSGVVTVGAGNVEITSQTQYESIITNGVSLTVEPGTEVKGTADGVLLVTRGSKLIADAYANNPITFSSLDNNYDGMGEWGGVVIQGFAPQYGQGGTGVCYTAGESWCNVLGEGGDFVQEYGGSDAGDDSGIIRYVRIAEGGLIAGPNNEINGLTLQGVGYGTLIDYVQVQGNQDDGIEWFGGTVNVKHAVLTNNDDDDIDFDEGYQGNIQYALIIKRQDAGATPVGSNDPRGIELNSSDADYTPETAGVIANVTIIGGDAANSAGEYGMRLRGSVTAAIHNSAVTGYDVTCARIDDSDTDGDSSTPKLDTPITLNNFICDTAGVAFLKEEPLAGSTVIEEGISFDQNLAIVNTSALLDTFTAIPAQDNGSGFIFDETRFVGAVDPSSSIAWWADWT</sequence>
<dbReference type="Proteomes" id="UP000315889">
    <property type="component" value="Unassembled WGS sequence"/>
</dbReference>
<dbReference type="PANTHER" id="PTHR41339">
    <property type="entry name" value="LIPL48"/>
    <property type="match status" value="1"/>
</dbReference>
<name>A0A520MDA0_9GAMM</name>
<evidence type="ECO:0000313" key="2">
    <source>
        <dbReference type="Proteomes" id="UP000315889"/>
    </source>
</evidence>
<accession>A0A520MDA0</accession>
<dbReference type="PROSITE" id="PS51257">
    <property type="entry name" value="PROKAR_LIPOPROTEIN"/>
    <property type="match status" value="1"/>
</dbReference>
<reference evidence="1 2" key="1">
    <citation type="submission" date="2019-02" db="EMBL/GenBank/DDBJ databases">
        <title>Prokaryotic population dynamics and viral predation in marine succession experiment using metagenomics: the confinement effect.</title>
        <authorList>
            <person name="Haro-Moreno J.M."/>
            <person name="Rodriguez-Valera F."/>
            <person name="Lopez-Perez M."/>
        </authorList>
    </citation>
    <scope>NUCLEOTIDE SEQUENCE [LARGE SCALE GENOMIC DNA]</scope>
    <source>
        <strain evidence="1">MED-G170</strain>
    </source>
</reference>
<proteinExistence type="predicted"/>
<dbReference type="EMBL" id="SHBP01000016">
    <property type="protein sequence ID" value="RZO19179.1"/>
    <property type="molecule type" value="Genomic_DNA"/>
</dbReference>
<comment type="caution">
    <text evidence="1">The sequence shown here is derived from an EMBL/GenBank/DDBJ whole genome shotgun (WGS) entry which is preliminary data.</text>
</comment>
<protein>
    <submittedName>
        <fullName evidence="1">Uncharacterized protein</fullName>
    </submittedName>
</protein>
<gene>
    <name evidence="1" type="ORF">EVB03_08595</name>
</gene>